<gene>
    <name evidence="1" type="ORF">MJ1_0573</name>
</gene>
<keyword evidence="2" id="KW-1185">Reference proteome</keyword>
<dbReference type="EMBL" id="AP019769">
    <property type="protein sequence ID" value="BBL45723.1"/>
    <property type="molecule type" value="Genomic_DNA"/>
</dbReference>
<evidence type="ECO:0000313" key="1">
    <source>
        <dbReference type="EMBL" id="BBL45723.1"/>
    </source>
</evidence>
<organism evidence="1 2">
    <name type="scientific">Nanobdella aerobiophila</name>
    <dbReference type="NCBI Taxonomy" id="2586965"/>
    <lineage>
        <taxon>Archaea</taxon>
        <taxon>Nanobdellota</taxon>
        <taxon>Nanobdellia</taxon>
        <taxon>Nanobdellales</taxon>
        <taxon>Nanobdellaceae</taxon>
        <taxon>Nanobdella</taxon>
    </lineage>
</organism>
<dbReference type="KEGG" id="naer:MJ1_0573"/>
<proteinExistence type="predicted"/>
<dbReference type="Proteomes" id="UP001055553">
    <property type="component" value="Chromosome"/>
</dbReference>
<dbReference type="AlphaFoldDB" id="A0A915WRJ8"/>
<sequence length="346" mass="42115">MFIYNIFVRYKLKFNFNFSKKSLTFYDNYYFMKLFFPIYKNIFVSNTFDEKEIFLIRKSIEITRSATRNLENNEYIFIINNTDSFFIKKYLKEIYYDRRSKGMYYEGGSALRYIDNDLKIYVIYISKNPFFNNIIRIKEQVYHLINRYIHVFIHEMFHNLLSEYLNLLDINYLPIVNELFFRKIFGFKDIDYGKLNELEKYYGYFNRETITDFFSILTSIVLLLINEFRIDEIENILISHRYIFNKENMFNNFDDNKFLVEYLLENIKIKTKDICYLIGLSLAPIYFDRFLKNSLENATERIKGLVNDLNSVVNDAIKYYNIDLSKRKIGEVDTKKLYDKLMNLVE</sequence>
<reference evidence="2" key="1">
    <citation type="journal article" date="2022" name="Int. J. Syst. Evol. Microbiol.">
        <title>Nanobdella aerobiophila gen. nov., sp. nov., a thermoacidophilic, obligate ectosymbiotic archaeon, and proposal of Nanobdellaceae fam. nov., Nanobdellales ord. nov. and Nanobdellia class. nov.</title>
        <authorList>
            <person name="Kato S."/>
            <person name="Ogasawara A."/>
            <person name="Itoh T."/>
            <person name="Sakai H.D."/>
            <person name="Shimizu M."/>
            <person name="Yuki M."/>
            <person name="Kaneko M."/>
            <person name="Takashina T."/>
            <person name="Ohkuma M."/>
        </authorList>
    </citation>
    <scope>NUCLEOTIDE SEQUENCE [LARGE SCALE GENOMIC DNA]</scope>
    <source>
        <strain evidence="2">MJ1</strain>
    </source>
</reference>
<protein>
    <submittedName>
        <fullName evidence="1">Uncharacterized protein</fullName>
    </submittedName>
</protein>
<accession>A0A915WRJ8</accession>
<evidence type="ECO:0000313" key="2">
    <source>
        <dbReference type="Proteomes" id="UP001055553"/>
    </source>
</evidence>
<name>A0A915WRJ8_9ARCH</name>